<organism evidence="1 2">
    <name type="scientific">Parabacteroides distasonis</name>
    <dbReference type="NCBI Taxonomy" id="823"/>
    <lineage>
        <taxon>Bacteria</taxon>
        <taxon>Pseudomonadati</taxon>
        <taxon>Bacteroidota</taxon>
        <taxon>Bacteroidia</taxon>
        <taxon>Bacteroidales</taxon>
        <taxon>Tannerellaceae</taxon>
        <taxon>Parabacteroides</taxon>
    </lineage>
</organism>
<dbReference type="AlphaFoldDB" id="A0A8D9LEB2"/>
<gene>
    <name evidence="1" type="ORF">ERS852380_03319</name>
</gene>
<comment type="caution">
    <text evidence="1">The sequence shown here is derived from an EMBL/GenBank/DDBJ whole genome shotgun (WGS) entry which is preliminary data.</text>
</comment>
<dbReference type="EMBL" id="CYYK01000012">
    <property type="protein sequence ID" value="CUO85942.1"/>
    <property type="molecule type" value="Genomic_DNA"/>
</dbReference>
<sequence>MWGNVKSFPTQNPHKMTAKEQIQRITDIAREKGWSVSIEEDKSQSNILFEFQRFTKYGQDFLFNADMHGEDIDTLIAGIKEYYEGFEPDYEAYLWIGDDGHGKNGAPYHIKDIVADMEDAEEQIYELLKALEVEFI</sequence>
<dbReference type="Proteomes" id="UP000095455">
    <property type="component" value="Unassembled WGS sequence"/>
</dbReference>
<evidence type="ECO:0000313" key="1">
    <source>
        <dbReference type="EMBL" id="CUO85942.1"/>
    </source>
</evidence>
<name>A0A8D9LEB2_PARDI</name>
<proteinExistence type="predicted"/>
<reference evidence="1 2" key="1">
    <citation type="submission" date="2015-09" db="EMBL/GenBank/DDBJ databases">
        <authorList>
            <consortium name="Pathogen Informatics"/>
        </authorList>
    </citation>
    <scope>NUCLEOTIDE SEQUENCE [LARGE SCALE GENOMIC DNA]</scope>
    <source>
        <strain evidence="1 2">2789STDY5608822</strain>
    </source>
</reference>
<protein>
    <submittedName>
        <fullName evidence="1">Uncharacterized protein</fullName>
    </submittedName>
</protein>
<evidence type="ECO:0000313" key="2">
    <source>
        <dbReference type="Proteomes" id="UP000095455"/>
    </source>
</evidence>
<accession>A0A8D9LEB2</accession>